<keyword evidence="5" id="KW-0539">Nucleus</keyword>
<dbReference type="Pfam" id="PF04082">
    <property type="entry name" value="Fungal_trans"/>
    <property type="match status" value="1"/>
</dbReference>
<dbReference type="InterPro" id="IPR007219">
    <property type="entry name" value="XnlR_reg_dom"/>
</dbReference>
<dbReference type="PANTHER" id="PTHR46910">
    <property type="entry name" value="TRANSCRIPTION FACTOR PDR1"/>
    <property type="match status" value="1"/>
</dbReference>
<dbReference type="GO" id="GO:0008270">
    <property type="term" value="F:zinc ion binding"/>
    <property type="evidence" value="ECO:0007669"/>
    <property type="project" value="InterPro"/>
</dbReference>
<gene>
    <name evidence="7" type="ORF">G7Z17_g13074</name>
</gene>
<evidence type="ECO:0000259" key="6">
    <source>
        <dbReference type="Pfam" id="PF04082"/>
    </source>
</evidence>
<dbReference type="GO" id="GO:0003700">
    <property type="term" value="F:DNA-binding transcription factor activity"/>
    <property type="evidence" value="ECO:0007669"/>
    <property type="project" value="InterPro"/>
</dbReference>
<comment type="subcellular location">
    <subcellularLocation>
        <location evidence="1">Nucleus</location>
    </subcellularLocation>
</comment>
<dbReference type="PANTHER" id="PTHR46910:SF37">
    <property type="entry name" value="ZN(II)2CYS6 TRANSCRIPTION FACTOR (EUROFUNG)"/>
    <property type="match status" value="1"/>
</dbReference>
<dbReference type="GO" id="GO:0006351">
    <property type="term" value="P:DNA-templated transcription"/>
    <property type="evidence" value="ECO:0007669"/>
    <property type="project" value="InterPro"/>
</dbReference>
<comment type="caution">
    <text evidence="7">The sequence shown here is derived from an EMBL/GenBank/DDBJ whole genome shotgun (WGS) entry which is preliminary data.</text>
</comment>
<evidence type="ECO:0000313" key="7">
    <source>
        <dbReference type="EMBL" id="KAF7536246.1"/>
    </source>
</evidence>
<accession>A0A9P5L2J9</accession>
<feature type="domain" description="Xylanolytic transcriptional activator regulatory" evidence="6">
    <location>
        <begin position="72"/>
        <end position="205"/>
    </location>
</feature>
<name>A0A9P5L2J9_9HYPO</name>
<evidence type="ECO:0000313" key="8">
    <source>
        <dbReference type="Proteomes" id="UP000722485"/>
    </source>
</evidence>
<keyword evidence="8" id="KW-1185">Reference proteome</keyword>
<evidence type="ECO:0000256" key="4">
    <source>
        <dbReference type="ARBA" id="ARBA00023163"/>
    </source>
</evidence>
<keyword evidence="4" id="KW-0804">Transcription</keyword>
<dbReference type="CDD" id="cd12148">
    <property type="entry name" value="fungal_TF_MHR"/>
    <property type="match status" value="1"/>
</dbReference>
<organism evidence="7 8">
    <name type="scientific">Cylindrodendrum hubeiense</name>
    <dbReference type="NCBI Taxonomy" id="595255"/>
    <lineage>
        <taxon>Eukaryota</taxon>
        <taxon>Fungi</taxon>
        <taxon>Dikarya</taxon>
        <taxon>Ascomycota</taxon>
        <taxon>Pezizomycotina</taxon>
        <taxon>Sordariomycetes</taxon>
        <taxon>Hypocreomycetidae</taxon>
        <taxon>Hypocreales</taxon>
        <taxon>Nectriaceae</taxon>
        <taxon>Cylindrodendrum</taxon>
    </lineage>
</organism>
<dbReference type="OrthoDB" id="2123952at2759"/>
<dbReference type="InterPro" id="IPR050987">
    <property type="entry name" value="AtrR-like"/>
</dbReference>
<evidence type="ECO:0000256" key="2">
    <source>
        <dbReference type="ARBA" id="ARBA00023015"/>
    </source>
</evidence>
<evidence type="ECO:0000256" key="3">
    <source>
        <dbReference type="ARBA" id="ARBA00023125"/>
    </source>
</evidence>
<protein>
    <recommendedName>
        <fullName evidence="6">Xylanolytic transcriptional activator regulatory domain-containing protein</fullName>
    </recommendedName>
</protein>
<keyword evidence="3" id="KW-0238">DNA-binding</keyword>
<evidence type="ECO:0000256" key="5">
    <source>
        <dbReference type="ARBA" id="ARBA00023242"/>
    </source>
</evidence>
<sequence>MGLLIKVSLCPRLRCDTASWAAILIVVGLGLQSPIPGHESQFGPMERKDWNNYCMGHAQSAVSELATRDEDLLGIQVLVALAMLFQNTFDFRPSQYFTADEALDRSNVLWVTYIVDKDMGFKAKVPSMLSDADINIPMDPCISNKTGIIFTEDGDSQLNIFRQRIELAQIEGKVYDLLYSSRSIKLETSERKKRVESLQKMLDDWQTTCAHFSSLIILLANILIRSAEGSELQDLQLVAASMEFYDRQLEGVHSMVYDSIKLVIEDLRSNAVKMVGEIHFGHPDETVMVTTTAAGRDPNVFSDNVLLDFEYHEEQLSSLGFDDLLTPYFGEDEVIPLLDT</sequence>
<evidence type="ECO:0000256" key="1">
    <source>
        <dbReference type="ARBA" id="ARBA00004123"/>
    </source>
</evidence>
<dbReference type="Proteomes" id="UP000722485">
    <property type="component" value="Unassembled WGS sequence"/>
</dbReference>
<dbReference type="AlphaFoldDB" id="A0A9P5L2J9"/>
<dbReference type="EMBL" id="JAANBB010000680">
    <property type="protein sequence ID" value="KAF7536246.1"/>
    <property type="molecule type" value="Genomic_DNA"/>
</dbReference>
<proteinExistence type="predicted"/>
<dbReference type="GO" id="GO:0005634">
    <property type="term" value="C:nucleus"/>
    <property type="evidence" value="ECO:0007669"/>
    <property type="project" value="UniProtKB-SubCell"/>
</dbReference>
<dbReference type="GO" id="GO:0003677">
    <property type="term" value="F:DNA binding"/>
    <property type="evidence" value="ECO:0007669"/>
    <property type="project" value="UniProtKB-KW"/>
</dbReference>
<keyword evidence="2" id="KW-0805">Transcription regulation</keyword>
<reference evidence="7" key="1">
    <citation type="submission" date="2020-03" db="EMBL/GenBank/DDBJ databases">
        <title>Draft Genome Sequence of Cylindrodendrum hubeiense.</title>
        <authorList>
            <person name="Buettner E."/>
            <person name="Kellner H."/>
        </authorList>
    </citation>
    <scope>NUCLEOTIDE SEQUENCE</scope>
    <source>
        <strain evidence="7">IHI 201604</strain>
    </source>
</reference>